<sequence length="148" mass="16570">MNAILRSQGGEEIKPDSNWMESYLVRHHDVLQAHWSRPLDTQHAQALNPEAVRAWFQLLKEFTLDLDICAEDIYGMDESGFPPSDQGTQQVLGHRGTKTQHKQGGADRENVTAIITICTDGTTLCPTIIFKGQNMMAKWGDNNESDTS</sequence>
<protein>
    <recommendedName>
        <fullName evidence="4">DDE-1 domain-containing protein</fullName>
    </recommendedName>
</protein>
<reference evidence="3" key="1">
    <citation type="journal article" date="2017" name="Nat. Ecol. Evol.">
        <title>Genome expansion and lineage-specific genetic innovations in the forest pathogenic fungi Armillaria.</title>
        <authorList>
            <person name="Sipos G."/>
            <person name="Prasanna A.N."/>
            <person name="Walter M.C."/>
            <person name="O'Connor E."/>
            <person name="Balint B."/>
            <person name="Krizsan K."/>
            <person name="Kiss B."/>
            <person name="Hess J."/>
            <person name="Varga T."/>
            <person name="Slot J."/>
            <person name="Riley R."/>
            <person name="Boka B."/>
            <person name="Rigling D."/>
            <person name="Barry K."/>
            <person name="Lee J."/>
            <person name="Mihaltcheva S."/>
            <person name="LaButti K."/>
            <person name="Lipzen A."/>
            <person name="Waldron R."/>
            <person name="Moloney N.M."/>
            <person name="Sperisen C."/>
            <person name="Kredics L."/>
            <person name="Vagvoelgyi C."/>
            <person name="Patrignani A."/>
            <person name="Fitzpatrick D."/>
            <person name="Nagy I."/>
            <person name="Doyle S."/>
            <person name="Anderson J.B."/>
            <person name="Grigoriev I.V."/>
            <person name="Gueldener U."/>
            <person name="Muensterkoetter M."/>
            <person name="Nagy L.G."/>
        </authorList>
    </citation>
    <scope>NUCLEOTIDE SEQUENCE [LARGE SCALE GENOMIC DNA]</scope>
    <source>
        <strain evidence="3">28-4</strain>
    </source>
</reference>
<dbReference type="EMBL" id="KZ293480">
    <property type="protein sequence ID" value="PBK60944.1"/>
    <property type="molecule type" value="Genomic_DNA"/>
</dbReference>
<evidence type="ECO:0000313" key="2">
    <source>
        <dbReference type="EMBL" id="PBK60944.1"/>
    </source>
</evidence>
<proteinExistence type="predicted"/>
<evidence type="ECO:0000256" key="1">
    <source>
        <dbReference type="SAM" id="MobiDB-lite"/>
    </source>
</evidence>
<evidence type="ECO:0000313" key="3">
    <source>
        <dbReference type="Proteomes" id="UP000218334"/>
    </source>
</evidence>
<accession>A0A2H3AW41</accession>
<name>A0A2H3AW41_9AGAR</name>
<feature type="region of interest" description="Disordered" evidence="1">
    <location>
        <begin position="79"/>
        <end position="105"/>
    </location>
</feature>
<dbReference type="Proteomes" id="UP000218334">
    <property type="component" value="Unassembled WGS sequence"/>
</dbReference>
<gene>
    <name evidence="2" type="ORF">ARMSODRAFT_1026033</name>
</gene>
<evidence type="ECO:0008006" key="4">
    <source>
        <dbReference type="Google" id="ProtNLM"/>
    </source>
</evidence>
<keyword evidence="3" id="KW-1185">Reference proteome</keyword>
<organism evidence="2 3">
    <name type="scientific">Armillaria solidipes</name>
    <dbReference type="NCBI Taxonomy" id="1076256"/>
    <lineage>
        <taxon>Eukaryota</taxon>
        <taxon>Fungi</taxon>
        <taxon>Dikarya</taxon>
        <taxon>Basidiomycota</taxon>
        <taxon>Agaricomycotina</taxon>
        <taxon>Agaricomycetes</taxon>
        <taxon>Agaricomycetidae</taxon>
        <taxon>Agaricales</taxon>
        <taxon>Marasmiineae</taxon>
        <taxon>Physalacriaceae</taxon>
        <taxon>Armillaria</taxon>
    </lineage>
</organism>
<dbReference type="AlphaFoldDB" id="A0A2H3AW41"/>